<proteinExistence type="predicted"/>
<dbReference type="EMBL" id="GGEC01081450">
    <property type="protein sequence ID" value="MBX61934.1"/>
    <property type="molecule type" value="Transcribed_RNA"/>
</dbReference>
<accession>A0A2P2Q4M8</accession>
<organism evidence="1">
    <name type="scientific">Rhizophora mucronata</name>
    <name type="common">Asiatic mangrove</name>
    <dbReference type="NCBI Taxonomy" id="61149"/>
    <lineage>
        <taxon>Eukaryota</taxon>
        <taxon>Viridiplantae</taxon>
        <taxon>Streptophyta</taxon>
        <taxon>Embryophyta</taxon>
        <taxon>Tracheophyta</taxon>
        <taxon>Spermatophyta</taxon>
        <taxon>Magnoliopsida</taxon>
        <taxon>eudicotyledons</taxon>
        <taxon>Gunneridae</taxon>
        <taxon>Pentapetalae</taxon>
        <taxon>rosids</taxon>
        <taxon>fabids</taxon>
        <taxon>Malpighiales</taxon>
        <taxon>Rhizophoraceae</taxon>
        <taxon>Rhizophora</taxon>
    </lineage>
</organism>
<reference evidence="1" key="1">
    <citation type="submission" date="2018-02" db="EMBL/GenBank/DDBJ databases">
        <title>Rhizophora mucronata_Transcriptome.</title>
        <authorList>
            <person name="Meera S.P."/>
            <person name="Sreeshan A."/>
            <person name="Augustine A."/>
        </authorList>
    </citation>
    <scope>NUCLEOTIDE SEQUENCE</scope>
    <source>
        <tissue evidence="1">Leaf</tissue>
    </source>
</reference>
<protein>
    <submittedName>
        <fullName evidence="1">Uncharacterized protein</fullName>
    </submittedName>
</protein>
<name>A0A2P2Q4M8_RHIMU</name>
<dbReference type="AlphaFoldDB" id="A0A2P2Q4M8"/>
<sequence length="33" mass="3539">MKNHVCSLGFCDTLISKLSQLSGTIKQVFGLLG</sequence>
<evidence type="ECO:0000313" key="1">
    <source>
        <dbReference type="EMBL" id="MBX61934.1"/>
    </source>
</evidence>